<name>A0A1B6GRN2_9HEMI</name>
<proteinExistence type="predicted"/>
<feature type="non-terminal residue" evidence="1">
    <location>
        <position position="172"/>
    </location>
</feature>
<organism evidence="1">
    <name type="scientific">Cuerna arida</name>
    <dbReference type="NCBI Taxonomy" id="1464854"/>
    <lineage>
        <taxon>Eukaryota</taxon>
        <taxon>Metazoa</taxon>
        <taxon>Ecdysozoa</taxon>
        <taxon>Arthropoda</taxon>
        <taxon>Hexapoda</taxon>
        <taxon>Insecta</taxon>
        <taxon>Pterygota</taxon>
        <taxon>Neoptera</taxon>
        <taxon>Paraneoptera</taxon>
        <taxon>Hemiptera</taxon>
        <taxon>Auchenorrhyncha</taxon>
        <taxon>Membracoidea</taxon>
        <taxon>Cicadellidae</taxon>
        <taxon>Cicadellinae</taxon>
        <taxon>Proconiini</taxon>
        <taxon>Cuerna</taxon>
    </lineage>
</organism>
<protein>
    <submittedName>
        <fullName evidence="1">Uncharacterized protein</fullName>
    </submittedName>
</protein>
<feature type="non-terminal residue" evidence="1">
    <location>
        <position position="1"/>
    </location>
</feature>
<reference evidence="1" key="1">
    <citation type="submission" date="2015-11" db="EMBL/GenBank/DDBJ databases">
        <title>De novo transcriptome assembly of four potential Pierce s Disease insect vectors from Arizona vineyards.</title>
        <authorList>
            <person name="Tassone E.E."/>
        </authorList>
    </citation>
    <scope>NUCLEOTIDE SEQUENCE</scope>
</reference>
<sequence>QHLQQPQPQIVFNRPHSTLGVAINHPPITSPRIERRTNLVLNAPLPSPYVQRSARYCNPMSDILNTPSSGQELIQIAHTNWKESNKLLPLNVSETETDCDPINLNAQLYSPKRKFDQTDNDDKVSNDLENMETVEQVDKIDTKKEIDEDEDNLTLSGFAKKMKVSVESEEPK</sequence>
<gene>
    <name evidence="1" type="ORF">g.972</name>
</gene>
<evidence type="ECO:0000313" key="1">
    <source>
        <dbReference type="EMBL" id="JAS65091.1"/>
    </source>
</evidence>
<dbReference type="EMBL" id="GECZ01004678">
    <property type="protein sequence ID" value="JAS65091.1"/>
    <property type="molecule type" value="Transcribed_RNA"/>
</dbReference>
<accession>A0A1B6GRN2</accession>
<dbReference type="AlphaFoldDB" id="A0A1B6GRN2"/>